<dbReference type="Pfam" id="PF01613">
    <property type="entry name" value="Flavin_Reduct"/>
    <property type="match status" value="1"/>
</dbReference>
<sequence length="163" mass="18326">MAGTITESQFKDAMSRFPQGVTIITTNCNNELFGFTASSLTSISLKPPLILFCLNKNSFSINSFRKSDKFAISILAENQIDISKHFAKSQPNKFTKIDYVLGNKTDCPLINGATCHIECNKYVSYDAGDHVIFIGEVINTAIKNDLKPLLYFHKSYTRLCEYF</sequence>
<evidence type="ECO:0000256" key="1">
    <source>
        <dbReference type="ARBA" id="ARBA00008898"/>
    </source>
</evidence>
<dbReference type="GO" id="GO:0042602">
    <property type="term" value="F:riboflavin reductase (NADPH) activity"/>
    <property type="evidence" value="ECO:0007669"/>
    <property type="project" value="TreeGrafter"/>
</dbReference>
<dbReference type="AlphaFoldDB" id="A0A0B7J294"/>
<dbReference type="Gene3D" id="2.30.110.10">
    <property type="entry name" value="Electron Transport, Fmn-binding Protein, Chain A"/>
    <property type="match status" value="1"/>
</dbReference>
<protein>
    <submittedName>
        <fullName evidence="4">Flavin-dependent monooxygenase, reductase subunit HsaB</fullName>
        <ecNumber evidence="4">1.5.1.36</ecNumber>
    </submittedName>
</protein>
<dbReference type="EC" id="1.5.1.36" evidence="4"/>
<keyword evidence="4" id="KW-0503">Monooxygenase</keyword>
<organism evidence="4 5">
    <name type="scientific">Rickettsia monacensis</name>
    <dbReference type="NCBI Taxonomy" id="109232"/>
    <lineage>
        <taxon>Bacteria</taxon>
        <taxon>Pseudomonadati</taxon>
        <taxon>Pseudomonadota</taxon>
        <taxon>Alphaproteobacteria</taxon>
        <taxon>Rickettsiales</taxon>
        <taxon>Rickettsiaceae</taxon>
        <taxon>Rickettsieae</taxon>
        <taxon>Rickettsia</taxon>
        <taxon>spotted fever group</taxon>
    </lineage>
</organism>
<dbReference type="Proteomes" id="UP000018149">
    <property type="component" value="Chromosome I"/>
</dbReference>
<dbReference type="HOGENOM" id="CLU_059021_1_2_5"/>
<dbReference type="PANTHER" id="PTHR30466">
    <property type="entry name" value="FLAVIN REDUCTASE"/>
    <property type="match status" value="1"/>
</dbReference>
<keyword evidence="5" id="KW-1185">Reference proteome</keyword>
<evidence type="ECO:0000313" key="5">
    <source>
        <dbReference type="Proteomes" id="UP000018149"/>
    </source>
</evidence>
<comment type="similarity">
    <text evidence="1">Belongs to the non-flavoprotein flavin reductase family.</text>
</comment>
<dbReference type="InterPro" id="IPR050268">
    <property type="entry name" value="NADH-dep_flavin_reductase"/>
</dbReference>
<feature type="domain" description="Flavin reductase like" evidence="3">
    <location>
        <begin position="14"/>
        <end position="158"/>
    </location>
</feature>
<dbReference type="GO" id="GO:0004497">
    <property type="term" value="F:monooxygenase activity"/>
    <property type="evidence" value="ECO:0007669"/>
    <property type="project" value="UniProtKB-KW"/>
</dbReference>
<dbReference type="InterPro" id="IPR012349">
    <property type="entry name" value="Split_barrel_FMN-bd"/>
</dbReference>
<gene>
    <name evidence="4" type="primary">hsaB</name>
    <name evidence="4" type="ORF">RMONA_03425</name>
</gene>
<dbReference type="STRING" id="109232.RMONA_03425"/>
<accession>A0A0B7J294</accession>
<dbReference type="KEGG" id="rmc:RMONA_03425"/>
<dbReference type="GO" id="GO:0036382">
    <property type="term" value="F:flavin reductase (NADH) activity"/>
    <property type="evidence" value="ECO:0007669"/>
    <property type="project" value="UniProtKB-EC"/>
</dbReference>
<dbReference type="GO" id="GO:0010181">
    <property type="term" value="F:FMN binding"/>
    <property type="evidence" value="ECO:0007669"/>
    <property type="project" value="InterPro"/>
</dbReference>
<keyword evidence="2 4" id="KW-0560">Oxidoreductase</keyword>
<dbReference type="SMART" id="SM00903">
    <property type="entry name" value="Flavin_Reduct"/>
    <property type="match status" value="1"/>
</dbReference>
<dbReference type="SUPFAM" id="SSF50475">
    <property type="entry name" value="FMN-binding split barrel"/>
    <property type="match status" value="1"/>
</dbReference>
<reference evidence="4 5" key="1">
    <citation type="submission" date="2015-01" db="EMBL/GenBank/DDBJ databases">
        <title>Draft genome sequence of Rickettsia monacensis strain IrR/Munich.</title>
        <authorList>
            <person name="Felsheim R.F."/>
            <person name="Johnson S.L."/>
            <person name="Kurtti T.J."/>
            <person name="Munderloh U.G."/>
        </authorList>
    </citation>
    <scope>NUCLEOTIDE SEQUENCE [LARGE SCALE GENOMIC DNA]</scope>
    <source>
        <strain evidence="4 5">IrR/Munich</strain>
    </source>
</reference>
<dbReference type="RefSeq" id="WP_023507569.1">
    <property type="nucleotide sequence ID" value="NZ_LN794217.1"/>
</dbReference>
<proteinExistence type="inferred from homology"/>
<dbReference type="InterPro" id="IPR002563">
    <property type="entry name" value="Flavin_Rdtase-like_dom"/>
</dbReference>
<dbReference type="PANTHER" id="PTHR30466:SF11">
    <property type="entry name" value="FLAVIN-DEPENDENT MONOOXYGENASE, REDUCTASE SUBUNIT HSAB"/>
    <property type="match status" value="1"/>
</dbReference>
<evidence type="ECO:0000313" key="4">
    <source>
        <dbReference type="EMBL" id="CEO17080.1"/>
    </source>
</evidence>
<dbReference type="EMBL" id="LN794217">
    <property type="protein sequence ID" value="CEO17080.1"/>
    <property type="molecule type" value="Genomic_DNA"/>
</dbReference>
<name>A0A0B7J294_9RICK</name>
<evidence type="ECO:0000256" key="2">
    <source>
        <dbReference type="ARBA" id="ARBA00023002"/>
    </source>
</evidence>
<evidence type="ECO:0000259" key="3">
    <source>
        <dbReference type="SMART" id="SM00903"/>
    </source>
</evidence>